<organism evidence="2 3">
    <name type="scientific">Portunus trituberculatus</name>
    <name type="common">Swimming crab</name>
    <name type="synonym">Neptunus trituberculatus</name>
    <dbReference type="NCBI Taxonomy" id="210409"/>
    <lineage>
        <taxon>Eukaryota</taxon>
        <taxon>Metazoa</taxon>
        <taxon>Ecdysozoa</taxon>
        <taxon>Arthropoda</taxon>
        <taxon>Crustacea</taxon>
        <taxon>Multicrustacea</taxon>
        <taxon>Malacostraca</taxon>
        <taxon>Eumalacostraca</taxon>
        <taxon>Eucarida</taxon>
        <taxon>Decapoda</taxon>
        <taxon>Pleocyemata</taxon>
        <taxon>Brachyura</taxon>
        <taxon>Eubrachyura</taxon>
        <taxon>Portunoidea</taxon>
        <taxon>Portunidae</taxon>
        <taxon>Portuninae</taxon>
        <taxon>Portunus</taxon>
    </lineage>
</organism>
<protein>
    <submittedName>
        <fullName evidence="2">Uncharacterized protein</fullName>
    </submittedName>
</protein>
<name>A0A5B7CGB6_PORTR</name>
<evidence type="ECO:0000256" key="1">
    <source>
        <dbReference type="SAM" id="Phobius"/>
    </source>
</evidence>
<keyword evidence="1" id="KW-1133">Transmembrane helix</keyword>
<keyword evidence="3" id="KW-1185">Reference proteome</keyword>
<reference evidence="2 3" key="1">
    <citation type="submission" date="2019-05" db="EMBL/GenBank/DDBJ databases">
        <title>Another draft genome of Portunus trituberculatus and its Hox gene families provides insights of decapod evolution.</title>
        <authorList>
            <person name="Jeong J.-H."/>
            <person name="Song I."/>
            <person name="Kim S."/>
            <person name="Choi T."/>
            <person name="Kim D."/>
            <person name="Ryu S."/>
            <person name="Kim W."/>
        </authorList>
    </citation>
    <scope>NUCLEOTIDE SEQUENCE [LARGE SCALE GENOMIC DNA]</scope>
    <source>
        <tissue evidence="2">Muscle</tissue>
    </source>
</reference>
<sequence length="146" mass="16198">MPKTVADSKGLAVAATAALTFLEIISTSRHKEYFHNLPCGRYHRYGICFVLSALTMGSAIIIISDAVCYRLVAYRSQELLGINFSAPCYGHFLTVYRTANANYHTELGKHFIASAVSEHQAAPLLHSPRRAWTVSERYRGGCALHH</sequence>
<keyword evidence="1" id="KW-0812">Transmembrane</keyword>
<keyword evidence="1" id="KW-0472">Membrane</keyword>
<dbReference type="Proteomes" id="UP000324222">
    <property type="component" value="Unassembled WGS sequence"/>
</dbReference>
<accession>A0A5B7CGB6</accession>
<proteinExistence type="predicted"/>
<evidence type="ECO:0000313" key="3">
    <source>
        <dbReference type="Proteomes" id="UP000324222"/>
    </source>
</evidence>
<evidence type="ECO:0000313" key="2">
    <source>
        <dbReference type="EMBL" id="MPC08308.1"/>
    </source>
</evidence>
<gene>
    <name evidence="2" type="ORF">E2C01_000889</name>
</gene>
<feature type="transmembrane region" description="Helical" evidence="1">
    <location>
        <begin position="42"/>
        <end position="67"/>
    </location>
</feature>
<comment type="caution">
    <text evidence="2">The sequence shown here is derived from an EMBL/GenBank/DDBJ whole genome shotgun (WGS) entry which is preliminary data.</text>
</comment>
<dbReference type="EMBL" id="VSRR010000024">
    <property type="protein sequence ID" value="MPC08308.1"/>
    <property type="molecule type" value="Genomic_DNA"/>
</dbReference>
<dbReference type="AlphaFoldDB" id="A0A5B7CGB6"/>